<dbReference type="RefSeq" id="WP_045446788.1">
    <property type="nucleotide sequence ID" value="NZ_BBIO01000010.1"/>
</dbReference>
<feature type="transmembrane region" description="Helical" evidence="5">
    <location>
        <begin position="6"/>
        <end position="26"/>
    </location>
</feature>
<keyword evidence="7" id="KW-1185">Reference proteome</keyword>
<dbReference type="Proteomes" id="UP000028702">
    <property type="component" value="Unassembled WGS sequence"/>
</dbReference>
<dbReference type="PANTHER" id="PTHR30249:SF0">
    <property type="entry name" value="PLASTIDAL GLYCOLATE_GLYCERATE TRANSLOCATOR 1, CHLOROPLASTIC"/>
    <property type="match status" value="1"/>
</dbReference>
<keyword evidence="2 5" id="KW-0812">Transmembrane</keyword>
<gene>
    <name evidence="6" type="ORF">M2A_2054</name>
</gene>
<feature type="transmembrane region" description="Helical" evidence="5">
    <location>
        <begin position="67"/>
        <end position="86"/>
    </location>
</feature>
<organism evidence="6 7">
    <name type="scientific">Tepidicaulis marinus</name>
    <dbReference type="NCBI Taxonomy" id="1333998"/>
    <lineage>
        <taxon>Bacteria</taxon>
        <taxon>Pseudomonadati</taxon>
        <taxon>Pseudomonadota</taxon>
        <taxon>Alphaproteobacteria</taxon>
        <taxon>Hyphomicrobiales</taxon>
        <taxon>Parvibaculaceae</taxon>
        <taxon>Tepidicaulis</taxon>
    </lineage>
</organism>
<dbReference type="AlphaFoldDB" id="A0A081BBY7"/>
<evidence type="ECO:0000313" key="7">
    <source>
        <dbReference type="Proteomes" id="UP000028702"/>
    </source>
</evidence>
<evidence type="ECO:0000256" key="1">
    <source>
        <dbReference type="ARBA" id="ARBA00004141"/>
    </source>
</evidence>
<name>A0A081BBY7_9HYPH</name>
<evidence type="ECO:0000256" key="5">
    <source>
        <dbReference type="SAM" id="Phobius"/>
    </source>
</evidence>
<protein>
    <submittedName>
        <fullName evidence="6">LrgB family protein</fullName>
    </submittedName>
</protein>
<dbReference type="PANTHER" id="PTHR30249">
    <property type="entry name" value="PUTATIVE SEROTONIN TRANSPORTER"/>
    <property type="match status" value="1"/>
</dbReference>
<sequence length="235" mass="24420">MRIENWLMGYQLFFWLGVTLALYWGALHLQRKLGGSPLANPVLVASAPIIAFLALSDTPFASYDLGGQVLLFFLGPATVALAIPFFRNIQRVRHVIGPLLVALSAGSLTAILSGVGIAFLLGADKATVLSMSAKSITTPIAMGVSEEIGALPVLTAGFVIAAGIIGAALGGPLLTLLGVRDERARGLGLGVAAHGIGTARAFQVSPLMGTFSGVAMTLNGILTALLLPLVWRLFF</sequence>
<evidence type="ECO:0000313" key="6">
    <source>
        <dbReference type="EMBL" id="GAK45555.1"/>
    </source>
</evidence>
<reference evidence="6 7" key="1">
    <citation type="submission" date="2014-07" db="EMBL/GenBank/DDBJ databases">
        <title>Tepidicaulis marinum gen. nov., sp. nov., a novel marine bacterium denitrifying nitrate to nitrous oxide strictly under microaerobic conditions.</title>
        <authorList>
            <person name="Takeuchi M."/>
            <person name="Yamagishi T."/>
            <person name="Kamagata Y."/>
            <person name="Oshima K."/>
            <person name="Hattori M."/>
            <person name="Katayama T."/>
            <person name="Hanada S."/>
            <person name="Tamaki H."/>
            <person name="Marumo K."/>
            <person name="Maeda H."/>
            <person name="Nedachi M."/>
            <person name="Iwasaki W."/>
            <person name="Suwa Y."/>
            <person name="Sakata S."/>
        </authorList>
    </citation>
    <scope>NUCLEOTIDE SEQUENCE [LARGE SCALE GENOMIC DNA]</scope>
    <source>
        <strain evidence="6 7">MA2</strain>
    </source>
</reference>
<keyword evidence="3 5" id="KW-1133">Transmembrane helix</keyword>
<dbReference type="eggNOG" id="COG1346">
    <property type="taxonomic scope" value="Bacteria"/>
</dbReference>
<evidence type="ECO:0000256" key="4">
    <source>
        <dbReference type="ARBA" id="ARBA00023136"/>
    </source>
</evidence>
<comment type="caution">
    <text evidence="6">The sequence shown here is derived from an EMBL/GenBank/DDBJ whole genome shotgun (WGS) entry which is preliminary data.</text>
</comment>
<evidence type="ECO:0000256" key="3">
    <source>
        <dbReference type="ARBA" id="ARBA00022989"/>
    </source>
</evidence>
<keyword evidence="4 5" id="KW-0472">Membrane</keyword>
<dbReference type="InterPro" id="IPR007300">
    <property type="entry name" value="CidB/LrgB"/>
</dbReference>
<dbReference type="STRING" id="1333998.M2A_2054"/>
<dbReference type="Pfam" id="PF04172">
    <property type="entry name" value="LrgB"/>
    <property type="match status" value="1"/>
</dbReference>
<feature type="transmembrane region" description="Helical" evidence="5">
    <location>
        <begin position="38"/>
        <end position="55"/>
    </location>
</feature>
<dbReference type="EMBL" id="BBIO01000010">
    <property type="protein sequence ID" value="GAK45555.1"/>
    <property type="molecule type" value="Genomic_DNA"/>
</dbReference>
<proteinExistence type="predicted"/>
<feature type="transmembrane region" description="Helical" evidence="5">
    <location>
        <begin position="184"/>
        <end position="202"/>
    </location>
</feature>
<comment type="subcellular location">
    <subcellularLocation>
        <location evidence="1">Membrane</location>
        <topology evidence="1">Multi-pass membrane protein</topology>
    </subcellularLocation>
</comment>
<accession>A0A081BBY7</accession>
<evidence type="ECO:0000256" key="2">
    <source>
        <dbReference type="ARBA" id="ARBA00022692"/>
    </source>
</evidence>
<dbReference type="GO" id="GO:0016020">
    <property type="term" value="C:membrane"/>
    <property type="evidence" value="ECO:0007669"/>
    <property type="project" value="UniProtKB-SubCell"/>
</dbReference>
<feature type="transmembrane region" description="Helical" evidence="5">
    <location>
        <begin position="98"/>
        <end position="121"/>
    </location>
</feature>
<feature type="transmembrane region" description="Helical" evidence="5">
    <location>
        <begin position="153"/>
        <end position="177"/>
    </location>
</feature>
<feature type="transmembrane region" description="Helical" evidence="5">
    <location>
        <begin position="214"/>
        <end position="234"/>
    </location>
</feature>